<feature type="domain" description="Synaptonemal complex protein 2 Spt16M-like" evidence="8">
    <location>
        <begin position="334"/>
        <end position="435"/>
    </location>
</feature>
<keyword evidence="5" id="KW-0539">Nucleus</keyword>
<dbReference type="InterPro" id="IPR040560">
    <property type="entry name" value="SYCP2_SLD"/>
</dbReference>
<dbReference type="GO" id="GO:0007143">
    <property type="term" value="P:female meiotic nuclear division"/>
    <property type="evidence" value="ECO:0007669"/>
    <property type="project" value="TreeGrafter"/>
</dbReference>
<dbReference type="PANTHER" id="PTHR15607">
    <property type="entry name" value="SYNAPTONEMAL COMPLEX PROTEIN-RELATED"/>
    <property type="match status" value="1"/>
</dbReference>
<dbReference type="GO" id="GO:0007140">
    <property type="term" value="P:male meiotic nuclear division"/>
    <property type="evidence" value="ECO:0007669"/>
    <property type="project" value="TreeGrafter"/>
</dbReference>
<dbReference type="InterPro" id="IPR041322">
    <property type="entry name" value="SYCP2_ARLD"/>
</dbReference>
<evidence type="ECO:0000256" key="5">
    <source>
        <dbReference type="ARBA" id="ARBA00023242"/>
    </source>
</evidence>
<proteinExistence type="inferred from homology"/>
<evidence type="ECO:0008006" key="11">
    <source>
        <dbReference type="Google" id="ProtNLM"/>
    </source>
</evidence>
<organism evidence="9 10">
    <name type="scientific">Aldrovandia affinis</name>
    <dbReference type="NCBI Taxonomy" id="143900"/>
    <lineage>
        <taxon>Eukaryota</taxon>
        <taxon>Metazoa</taxon>
        <taxon>Chordata</taxon>
        <taxon>Craniata</taxon>
        <taxon>Vertebrata</taxon>
        <taxon>Euteleostomi</taxon>
        <taxon>Actinopterygii</taxon>
        <taxon>Neopterygii</taxon>
        <taxon>Teleostei</taxon>
        <taxon>Notacanthiformes</taxon>
        <taxon>Halosauridae</taxon>
        <taxon>Aldrovandia</taxon>
    </lineage>
</organism>
<feature type="compositionally biased region" description="Basic and acidic residues" evidence="6">
    <location>
        <begin position="922"/>
        <end position="931"/>
    </location>
</feature>
<feature type="domain" description="Synaptonemal complex protein 2 armadillo-repeat-like" evidence="7">
    <location>
        <begin position="176"/>
        <end position="259"/>
    </location>
</feature>
<dbReference type="EMBL" id="JAINUG010000417">
    <property type="protein sequence ID" value="KAJ8372077.1"/>
    <property type="molecule type" value="Genomic_DNA"/>
</dbReference>
<keyword evidence="4" id="KW-0158">Chromosome</keyword>
<dbReference type="GO" id="GO:0000800">
    <property type="term" value="C:lateral element"/>
    <property type="evidence" value="ECO:0007669"/>
    <property type="project" value="TreeGrafter"/>
</dbReference>
<evidence type="ECO:0000256" key="1">
    <source>
        <dbReference type="ARBA" id="ARBA00004123"/>
    </source>
</evidence>
<evidence type="ECO:0000313" key="10">
    <source>
        <dbReference type="Proteomes" id="UP001221898"/>
    </source>
</evidence>
<feature type="compositionally biased region" description="Basic and acidic residues" evidence="6">
    <location>
        <begin position="811"/>
        <end position="828"/>
    </location>
</feature>
<gene>
    <name evidence="9" type="ORF">AAFF_G00294910</name>
</gene>
<protein>
    <recommendedName>
        <fullName evidence="11">Synaptonemal complex protein 2</fullName>
    </recommendedName>
</protein>
<dbReference type="PANTHER" id="PTHR15607:SF12">
    <property type="entry name" value="SYNAPTONEMAL COMPLEX PROTEIN 2"/>
    <property type="match status" value="1"/>
</dbReference>
<feature type="compositionally biased region" description="Polar residues" evidence="6">
    <location>
        <begin position="1097"/>
        <end position="1109"/>
    </location>
</feature>
<dbReference type="Pfam" id="PF18584">
    <property type="entry name" value="SYCP2_SLD"/>
    <property type="match status" value="1"/>
</dbReference>
<feature type="domain" description="Synaptonemal complex protein 2 armadillo-repeat-like" evidence="7">
    <location>
        <begin position="129"/>
        <end position="175"/>
    </location>
</feature>
<feature type="compositionally biased region" description="Polar residues" evidence="6">
    <location>
        <begin position="763"/>
        <end position="777"/>
    </location>
</feature>
<evidence type="ECO:0000256" key="2">
    <source>
        <dbReference type="ARBA" id="ARBA00004286"/>
    </source>
</evidence>
<comment type="similarity">
    <text evidence="3">Belongs to the SYCP2 family.</text>
</comment>
<dbReference type="Pfam" id="PF18581">
    <property type="entry name" value="SYCP2_ARLD"/>
    <property type="match status" value="2"/>
</dbReference>
<feature type="region of interest" description="Disordered" evidence="6">
    <location>
        <begin position="494"/>
        <end position="545"/>
    </location>
</feature>
<accession>A0AAD7W166</accession>
<evidence type="ECO:0000313" key="9">
    <source>
        <dbReference type="EMBL" id="KAJ8372077.1"/>
    </source>
</evidence>
<dbReference type="GO" id="GO:0000779">
    <property type="term" value="C:condensed chromosome, centromeric region"/>
    <property type="evidence" value="ECO:0007669"/>
    <property type="project" value="TreeGrafter"/>
</dbReference>
<evidence type="ECO:0000256" key="6">
    <source>
        <dbReference type="SAM" id="MobiDB-lite"/>
    </source>
</evidence>
<feature type="region of interest" description="Disordered" evidence="6">
    <location>
        <begin position="683"/>
        <end position="708"/>
    </location>
</feature>
<comment type="caution">
    <text evidence="9">The sequence shown here is derived from an EMBL/GenBank/DDBJ whole genome shotgun (WGS) entry which is preliminary data.</text>
</comment>
<evidence type="ECO:0000259" key="8">
    <source>
        <dbReference type="Pfam" id="PF18584"/>
    </source>
</evidence>
<feature type="region of interest" description="Disordered" evidence="6">
    <location>
        <begin position="630"/>
        <end position="669"/>
    </location>
</feature>
<dbReference type="InterPro" id="IPR024835">
    <property type="entry name" value="SYCP2-like"/>
</dbReference>
<feature type="region of interest" description="Disordered" evidence="6">
    <location>
        <begin position="739"/>
        <end position="970"/>
    </location>
</feature>
<feature type="region of interest" description="Disordered" evidence="6">
    <location>
        <begin position="1007"/>
        <end position="1193"/>
    </location>
</feature>
<evidence type="ECO:0000259" key="7">
    <source>
        <dbReference type="Pfam" id="PF18581"/>
    </source>
</evidence>
<evidence type="ECO:0000256" key="3">
    <source>
        <dbReference type="ARBA" id="ARBA00007960"/>
    </source>
</evidence>
<reference evidence="9" key="1">
    <citation type="journal article" date="2023" name="Science">
        <title>Genome structures resolve the early diversification of teleost fishes.</title>
        <authorList>
            <person name="Parey E."/>
            <person name="Louis A."/>
            <person name="Montfort J."/>
            <person name="Bouchez O."/>
            <person name="Roques C."/>
            <person name="Iampietro C."/>
            <person name="Lluch J."/>
            <person name="Castinel A."/>
            <person name="Donnadieu C."/>
            <person name="Desvignes T."/>
            <person name="Floi Bucao C."/>
            <person name="Jouanno E."/>
            <person name="Wen M."/>
            <person name="Mejri S."/>
            <person name="Dirks R."/>
            <person name="Jansen H."/>
            <person name="Henkel C."/>
            <person name="Chen W.J."/>
            <person name="Zahm M."/>
            <person name="Cabau C."/>
            <person name="Klopp C."/>
            <person name="Thompson A.W."/>
            <person name="Robinson-Rechavi M."/>
            <person name="Braasch I."/>
            <person name="Lecointre G."/>
            <person name="Bobe J."/>
            <person name="Postlethwait J.H."/>
            <person name="Berthelot C."/>
            <person name="Roest Crollius H."/>
            <person name="Guiguen Y."/>
        </authorList>
    </citation>
    <scope>NUCLEOTIDE SEQUENCE</scope>
    <source>
        <strain evidence="9">NC1722</strain>
    </source>
</reference>
<name>A0AAD7W166_9TELE</name>
<feature type="compositionally biased region" description="Basic residues" evidence="6">
    <location>
        <begin position="778"/>
        <end position="793"/>
    </location>
</feature>
<evidence type="ECO:0000256" key="4">
    <source>
        <dbReference type="ARBA" id="ARBA00022454"/>
    </source>
</evidence>
<keyword evidence="10" id="KW-1185">Reference proteome</keyword>
<feature type="compositionally biased region" description="Basic and acidic residues" evidence="6">
    <location>
        <begin position="1174"/>
        <end position="1186"/>
    </location>
</feature>
<feature type="compositionally biased region" description="Basic and acidic residues" evidence="6">
    <location>
        <begin position="794"/>
        <end position="804"/>
    </location>
</feature>
<dbReference type="Proteomes" id="UP001221898">
    <property type="component" value="Unassembled WGS sequence"/>
</dbReference>
<feature type="compositionally biased region" description="Polar residues" evidence="6">
    <location>
        <begin position="829"/>
        <end position="841"/>
    </location>
</feature>
<sequence length="1426" mass="160484">MGLIHTLERCLNRMQTVGLIHTLEQCLNRMQTVGLIHTLEQCLNRMQTVGLIHTLEQCLNRMQTVGLIHTLEQCLNRMQTVGLIHTLEQCLNRMQTVGLIHTLEQCLNRMQTVGLIHTLEQCLNRMQTLERLIDEALKRSDFQTLEELLRDEGNQRINLKCSKQFINKLDKLINRWYERCHQMWVEAGAERSESLLILAEDFFDALLVVHETKKEGICQVTESFLHHIGLLAADSRVHVMIQKEAIRKLNLILEKISSELKKDRKILLSAEISVVMKNLACRILEGGDYDLQVALMEALCRMTNREQRKELADRWFPMEFVATAFSTIQDSEFETLLMPMDEKLEEFWIDFNVGSQSMSFYFSLAKDGTQDGQWDTICVPENEVHCYTVEEARGNALLKLTLTEPLCVGSIEGSELHIYFSQSLDILQAVSNVYGNAKNKRFVGKSSCSVVKTMVQIILDESSSQAVVPESQVAQALVVDRDLCGTQRSACLPLPPSQEESAGRALPPQAKQRPLQALTPVRRKMSESSTFVSSSGRRTPSTSLLFATPPVSRAKVRPALDLISSLRRNPALHIRESEVCGRVSRQTSGPRQTCGPSPAAERFRRVIPVDRVMEMVQTEHQCEEQLLDDDTNMVPDSQPVWSRKRPLLSPQEVSESSRKRISVSERAGPVEMSDSVRRFISNQYKSEPGSVSHYTPTAGSRSKVGKSWTLTPKEKGAARFSGFLKSPSDCKQTAEQPGYDVFDFDSPKSSKLKGIPSPKRSVVQRSSQGPRNLSQSARKSRAVKPVGRRVKKHLFSDSDTDNKTDISWLKESGRKPRPKVVDYSRQETARNQAQNESTVLPSPSPEVLEQRNKRKKKKGREEREKTAPPAGSRQCGRPQRSTATSRNYREASESSSSSQSECEERATRKPKQKQTNGSVEVKMSEQLEMKRKQPLSHPEGHTGAQREPWAARFSSFSRSPPPIERMRSVGSPVSAAGSAIRPLHSLRVTPPDAPSLLLDEDPFRGIEASSFSRPVTGSALPPLTTRGHAVPTPLRSPLLPLPPPSPPVPPPSPPLLTSTAREGSAVSAPNSPLPHHQLEEFGDSQGRPTSLDKESLLSVSPQNRSSQKSVGLEKLPSSPEPREAAQLRGHRSGPNFGVKRRPSLHVEEEEEEEEGERKSQTPPPIGADGQGRSADFDLSCHPKEEESSFEEEVVVRQGPRPGAHTRAPLQKECIAVAGGDGEVRSVVSSRVVSHVWEAEGEGPEDLDVPEFSASHHVSSMCRHFNSQLQRKFQNRSKRMDLFVKQSLKTVQQHASSVSVQVHQYRSQTLEKTKAVLLEEIRSLEQDDSNLRTMEKDLTTYWRKQTQAFRSYQERETTRLQRLRNTFQKSACPSLEYEERIFTSEMCLMREDMRSVQDKLYKDMQEEELQGVRRGLQALFLPEGRRL</sequence>
<feature type="compositionally biased region" description="Pro residues" evidence="6">
    <location>
        <begin position="1039"/>
        <end position="1054"/>
    </location>
</feature>
<comment type="subcellular location">
    <subcellularLocation>
        <location evidence="2">Chromosome</location>
    </subcellularLocation>
    <subcellularLocation>
        <location evidence="1">Nucleus</location>
    </subcellularLocation>
</comment>
<feature type="compositionally biased region" description="Polar residues" evidence="6">
    <location>
        <begin position="527"/>
        <end position="545"/>
    </location>
</feature>